<gene>
    <name evidence="14" type="ORF">FDQ92_05500</name>
</gene>
<name>A0A4P8L4H4_9BACT</name>
<dbReference type="Pfam" id="PF00593">
    <property type="entry name" value="TonB_dep_Rec_b-barrel"/>
    <property type="match status" value="1"/>
</dbReference>
<evidence type="ECO:0000256" key="8">
    <source>
        <dbReference type="ARBA" id="ARBA00023170"/>
    </source>
</evidence>
<evidence type="ECO:0000259" key="12">
    <source>
        <dbReference type="Pfam" id="PF00593"/>
    </source>
</evidence>
<evidence type="ECO:0000256" key="5">
    <source>
        <dbReference type="ARBA" id="ARBA00022729"/>
    </source>
</evidence>
<comment type="similarity">
    <text evidence="10 11">Belongs to the TonB-dependent receptor family.</text>
</comment>
<dbReference type="PANTHER" id="PTHR30069">
    <property type="entry name" value="TONB-DEPENDENT OUTER MEMBRANE RECEPTOR"/>
    <property type="match status" value="1"/>
</dbReference>
<keyword evidence="4 10" id="KW-0812">Transmembrane</keyword>
<evidence type="ECO:0000259" key="13">
    <source>
        <dbReference type="Pfam" id="PF07715"/>
    </source>
</evidence>
<dbReference type="RefSeq" id="WP_137423651.1">
    <property type="nucleotide sequence ID" value="NZ_CP040098.1"/>
</dbReference>
<accession>A0A4P8L4H4</accession>
<reference evidence="14 15" key="2">
    <citation type="submission" date="2019-05" db="EMBL/GenBank/DDBJ databases">
        <authorList>
            <person name="Suflita J.M."/>
            <person name="Marks C.R."/>
        </authorList>
    </citation>
    <scope>NUCLEOTIDE SEQUENCE [LARGE SCALE GENOMIC DNA]</scope>
    <source>
        <strain evidence="14 15">ALDC</strain>
    </source>
</reference>
<dbReference type="InterPro" id="IPR037066">
    <property type="entry name" value="Plug_dom_sf"/>
</dbReference>
<dbReference type="KEGG" id="dax:FDQ92_05500"/>
<dbReference type="OrthoDB" id="5389752at2"/>
<dbReference type="CDD" id="cd01347">
    <property type="entry name" value="ligand_gated_channel"/>
    <property type="match status" value="1"/>
</dbReference>
<evidence type="ECO:0000256" key="6">
    <source>
        <dbReference type="ARBA" id="ARBA00023077"/>
    </source>
</evidence>
<dbReference type="Proteomes" id="UP000298602">
    <property type="component" value="Chromosome"/>
</dbReference>
<reference evidence="14 15" key="1">
    <citation type="submission" date="2019-05" db="EMBL/GenBank/DDBJ databases">
        <title>The Complete Genome Sequence of the n-alkane-degrading Desulfoglaeba alkanexedens ALDC reveals multiple alkylsuccinate synthase gene clusters.</title>
        <authorList>
            <person name="Callaghan A.V."/>
            <person name="Davidova I.A."/>
            <person name="Duncan K.E."/>
            <person name="Morris B."/>
            <person name="McInerney M.J."/>
        </authorList>
    </citation>
    <scope>NUCLEOTIDE SEQUENCE [LARGE SCALE GENOMIC DNA]</scope>
    <source>
        <strain evidence="14 15">ALDC</strain>
    </source>
</reference>
<dbReference type="InterPro" id="IPR012910">
    <property type="entry name" value="Plug_dom"/>
</dbReference>
<evidence type="ECO:0000256" key="11">
    <source>
        <dbReference type="RuleBase" id="RU003357"/>
    </source>
</evidence>
<evidence type="ECO:0000313" key="14">
    <source>
        <dbReference type="EMBL" id="QCQ21682.1"/>
    </source>
</evidence>
<keyword evidence="7 10" id="KW-0472">Membrane</keyword>
<dbReference type="InterPro" id="IPR039426">
    <property type="entry name" value="TonB-dep_rcpt-like"/>
</dbReference>
<keyword evidence="15" id="KW-1185">Reference proteome</keyword>
<dbReference type="InterPro" id="IPR000531">
    <property type="entry name" value="Beta-barrel_TonB"/>
</dbReference>
<dbReference type="PROSITE" id="PS52016">
    <property type="entry name" value="TONB_DEPENDENT_REC_3"/>
    <property type="match status" value="1"/>
</dbReference>
<sequence length="665" mass="74241">MRRFAEGFFGLVLWLLFMGTATGGGNGEMPGEPVVLDEVVVTATRTETPAREVGVSHEVITKEEIQARQAADVAEVLQEVAGFTLMRTGSLGSQTVLFPRGGESNHTLVLIDGVQVNLGGGDFYWETLSTDNIERVEVVRGPQSALYGSDALGGVVQIFTQPGVGPAALEVSTSHGIRSDEGNYLGTQRLRVSGGKDDMGFSAAYGRIDDEGILEVNNAFENNTLSTRFDFYPTSAWDVTLTGRLVDSRYEYPTESAGDKFSPLDPHQNERELDTVVGVSSKVMAASWWENVFSVGYHRNQRKIRDPLDLGVDFVDTASKSTESRTTFDYHANVSWETSEAFRTVTTFGAEYEGEDYDQETRDYAVTRLRADRSNTAGYVQEHVSFWGRLHLTGGVRFEDNTEFGGEVSPRGSVALDLHETGTRLRFAAGRGIKEPTFYENFADDPWTLGNPDLEPETATSWEVGVDQSWLKDRLSVHLTYFDTRYEDLIAYVPSPFPAPPERLPNFFNVQDARSRGIEGQAEFRPRDALALGLNITFLDTEVIDDGGLDSVAFTEDEELLRRPETTVSGWLDWRWKRFRTFVKGLYVGSRDDVDYRDWASPERVQLSDYFLLDTVVSCRVPWGFTPEDLEVFVKGSNILDEDYEDVFGFSTPGASFMLGLSFKR</sequence>
<dbReference type="Gene3D" id="2.170.130.10">
    <property type="entry name" value="TonB-dependent receptor, plug domain"/>
    <property type="match status" value="1"/>
</dbReference>
<keyword evidence="6 11" id="KW-0798">TonB box</keyword>
<keyword evidence="5" id="KW-0732">Signal</keyword>
<evidence type="ECO:0000256" key="10">
    <source>
        <dbReference type="PROSITE-ProRule" id="PRU01360"/>
    </source>
</evidence>
<comment type="subcellular location">
    <subcellularLocation>
        <location evidence="1 10">Cell outer membrane</location>
        <topology evidence="1 10">Multi-pass membrane protein</topology>
    </subcellularLocation>
</comment>
<dbReference type="GO" id="GO:0015344">
    <property type="term" value="F:siderophore uptake transmembrane transporter activity"/>
    <property type="evidence" value="ECO:0007669"/>
    <property type="project" value="TreeGrafter"/>
</dbReference>
<evidence type="ECO:0000256" key="4">
    <source>
        <dbReference type="ARBA" id="ARBA00022692"/>
    </source>
</evidence>
<evidence type="ECO:0000256" key="2">
    <source>
        <dbReference type="ARBA" id="ARBA00022448"/>
    </source>
</evidence>
<dbReference type="Gene3D" id="2.40.170.20">
    <property type="entry name" value="TonB-dependent receptor, beta-barrel domain"/>
    <property type="match status" value="1"/>
</dbReference>
<dbReference type="GO" id="GO:0009279">
    <property type="term" value="C:cell outer membrane"/>
    <property type="evidence" value="ECO:0007669"/>
    <property type="project" value="UniProtKB-SubCell"/>
</dbReference>
<dbReference type="InterPro" id="IPR036942">
    <property type="entry name" value="Beta-barrel_TonB_sf"/>
</dbReference>
<dbReference type="SUPFAM" id="SSF56935">
    <property type="entry name" value="Porins"/>
    <property type="match status" value="1"/>
</dbReference>
<proteinExistence type="inferred from homology"/>
<evidence type="ECO:0000256" key="9">
    <source>
        <dbReference type="ARBA" id="ARBA00023237"/>
    </source>
</evidence>
<dbReference type="EMBL" id="CP040098">
    <property type="protein sequence ID" value="QCQ21682.1"/>
    <property type="molecule type" value="Genomic_DNA"/>
</dbReference>
<protein>
    <submittedName>
        <fullName evidence="14">TonB-dependent receptor</fullName>
    </submittedName>
</protein>
<dbReference type="Pfam" id="PF07715">
    <property type="entry name" value="Plug"/>
    <property type="match status" value="1"/>
</dbReference>
<organism evidence="14 15">
    <name type="scientific">Desulfoglaeba alkanexedens ALDC</name>
    <dbReference type="NCBI Taxonomy" id="980445"/>
    <lineage>
        <taxon>Bacteria</taxon>
        <taxon>Pseudomonadati</taxon>
        <taxon>Thermodesulfobacteriota</taxon>
        <taxon>Syntrophobacteria</taxon>
        <taxon>Syntrophobacterales</taxon>
        <taxon>Syntrophobacteraceae</taxon>
        <taxon>Desulfoglaeba</taxon>
    </lineage>
</organism>
<dbReference type="GO" id="GO:0044718">
    <property type="term" value="P:siderophore transmembrane transport"/>
    <property type="evidence" value="ECO:0007669"/>
    <property type="project" value="TreeGrafter"/>
</dbReference>
<keyword evidence="8 14" id="KW-0675">Receptor</keyword>
<keyword evidence="9 10" id="KW-0998">Cell outer membrane</keyword>
<dbReference type="AlphaFoldDB" id="A0A4P8L4H4"/>
<keyword evidence="2 10" id="KW-0813">Transport</keyword>
<feature type="domain" description="TonB-dependent receptor-like beta-barrel" evidence="12">
    <location>
        <begin position="189"/>
        <end position="638"/>
    </location>
</feature>
<dbReference type="PANTHER" id="PTHR30069:SF29">
    <property type="entry name" value="HEMOGLOBIN AND HEMOGLOBIN-HAPTOGLOBIN-BINDING PROTEIN 1-RELATED"/>
    <property type="match status" value="1"/>
</dbReference>
<evidence type="ECO:0000256" key="7">
    <source>
        <dbReference type="ARBA" id="ARBA00023136"/>
    </source>
</evidence>
<evidence type="ECO:0000256" key="3">
    <source>
        <dbReference type="ARBA" id="ARBA00022452"/>
    </source>
</evidence>
<evidence type="ECO:0000313" key="15">
    <source>
        <dbReference type="Proteomes" id="UP000298602"/>
    </source>
</evidence>
<evidence type="ECO:0000256" key="1">
    <source>
        <dbReference type="ARBA" id="ARBA00004571"/>
    </source>
</evidence>
<keyword evidence="3 10" id="KW-1134">Transmembrane beta strand</keyword>
<feature type="domain" description="TonB-dependent receptor plug" evidence="13">
    <location>
        <begin position="50"/>
        <end position="155"/>
    </location>
</feature>